<accession>A0A6L2MRE3</accession>
<dbReference type="EMBL" id="BKCJ010007303">
    <property type="protein sequence ID" value="GEU76553.1"/>
    <property type="molecule type" value="Genomic_DNA"/>
</dbReference>
<feature type="coiled-coil region" evidence="1">
    <location>
        <begin position="116"/>
        <end position="157"/>
    </location>
</feature>
<feature type="non-terminal residue" evidence="3">
    <location>
        <position position="1"/>
    </location>
</feature>
<protein>
    <submittedName>
        <fullName evidence="3">Uncharacterized protein</fullName>
    </submittedName>
</protein>
<proteinExistence type="predicted"/>
<evidence type="ECO:0000256" key="1">
    <source>
        <dbReference type="SAM" id="Coils"/>
    </source>
</evidence>
<feature type="coiled-coil region" evidence="1">
    <location>
        <begin position="293"/>
        <end position="356"/>
    </location>
</feature>
<evidence type="ECO:0000256" key="2">
    <source>
        <dbReference type="SAM" id="MobiDB-lite"/>
    </source>
</evidence>
<keyword evidence="1" id="KW-0175">Coiled coil</keyword>
<name>A0A6L2MRE3_TANCI</name>
<reference evidence="3" key="1">
    <citation type="journal article" date="2019" name="Sci. Rep.">
        <title>Draft genome of Tanacetum cinerariifolium, the natural source of mosquito coil.</title>
        <authorList>
            <person name="Yamashiro T."/>
            <person name="Shiraishi A."/>
            <person name="Satake H."/>
            <person name="Nakayama K."/>
        </authorList>
    </citation>
    <scope>NUCLEOTIDE SEQUENCE</scope>
</reference>
<comment type="caution">
    <text evidence="3">The sequence shown here is derived from an EMBL/GenBank/DDBJ whole genome shotgun (WGS) entry which is preliminary data.</text>
</comment>
<gene>
    <name evidence="3" type="ORF">Tci_048531</name>
</gene>
<feature type="region of interest" description="Disordered" evidence="2">
    <location>
        <begin position="46"/>
        <end position="75"/>
    </location>
</feature>
<feature type="compositionally biased region" description="Polar residues" evidence="2">
    <location>
        <begin position="57"/>
        <end position="72"/>
    </location>
</feature>
<dbReference type="AlphaFoldDB" id="A0A6L2MRE3"/>
<sequence>KPRRKVTEVPQPSDPITNVADKVVNEEMDDNLERVATIATSLDAEQDRGNIFKTRSKATPNEPGSQGTSSSGIPRCQETIGDIVAQIKSKRVSKISNDLLLVGVNTPRSGEDSMKLNELMELCTNLQQRVLDLKTTKITQALEIDSLKRRVKKLEKRKSSRSQGFKRLYKVGLSTRVESFEDEGLVEKDASKQERIADIDANKHIYLVNVHTDEEMFDVDQDLGGEEVFVVQQDENVVEKEVHVAQVQATTAATTLTILIDEDKGKAKMIEEPVKLKKKDQIQLDEEVALMLQEELQAKFEKEQRLANEKAQEEEEANIALIKLWDDVQAKIDANYQLAERLEAEEQQELNDEEKATCLCNSWRKEGNYLLSKKQKIDDDKDTTELKQLVKIIPDEEGVAIDAIPLAVKPPSTVNWKIQKEGKKSYYKIIKADGSSKIYLTFSLMLKEFDREDVETLWKLVKANYRSTRSEGDYKKVLWGDLKVMFDPHVEDEVWKMQQRYNVVR</sequence>
<organism evidence="3">
    <name type="scientific">Tanacetum cinerariifolium</name>
    <name type="common">Dalmatian daisy</name>
    <name type="synonym">Chrysanthemum cinerariifolium</name>
    <dbReference type="NCBI Taxonomy" id="118510"/>
    <lineage>
        <taxon>Eukaryota</taxon>
        <taxon>Viridiplantae</taxon>
        <taxon>Streptophyta</taxon>
        <taxon>Embryophyta</taxon>
        <taxon>Tracheophyta</taxon>
        <taxon>Spermatophyta</taxon>
        <taxon>Magnoliopsida</taxon>
        <taxon>eudicotyledons</taxon>
        <taxon>Gunneridae</taxon>
        <taxon>Pentapetalae</taxon>
        <taxon>asterids</taxon>
        <taxon>campanulids</taxon>
        <taxon>Asterales</taxon>
        <taxon>Asteraceae</taxon>
        <taxon>Asteroideae</taxon>
        <taxon>Anthemideae</taxon>
        <taxon>Anthemidinae</taxon>
        <taxon>Tanacetum</taxon>
    </lineage>
</organism>
<evidence type="ECO:0000313" key="3">
    <source>
        <dbReference type="EMBL" id="GEU76553.1"/>
    </source>
</evidence>